<dbReference type="RefSeq" id="WP_058312100.1">
    <property type="nucleotide sequence ID" value="NZ_CYTW01000003.1"/>
</dbReference>
<reference evidence="4" key="1">
    <citation type="submission" date="2015-09" db="EMBL/GenBank/DDBJ databases">
        <authorList>
            <person name="Rodrigo-Torres Lidia"/>
            <person name="Arahal R.David."/>
        </authorList>
    </citation>
    <scope>NUCLEOTIDE SEQUENCE [LARGE SCALE GENOMIC DNA]</scope>
    <source>
        <strain evidence="4">CECT 7735</strain>
    </source>
</reference>
<feature type="region of interest" description="Disordered" evidence="1">
    <location>
        <begin position="17"/>
        <end position="43"/>
    </location>
</feature>
<evidence type="ECO:0000256" key="2">
    <source>
        <dbReference type="SAM" id="SignalP"/>
    </source>
</evidence>
<name>A0A0P1ILA1_9RHOB</name>
<feature type="chain" id="PRO_5006065382" evidence="2">
    <location>
        <begin position="21"/>
        <end position="63"/>
    </location>
</feature>
<feature type="signal peptide" evidence="2">
    <location>
        <begin position="1"/>
        <end position="20"/>
    </location>
</feature>
<dbReference type="EMBL" id="CYTW01000003">
    <property type="protein sequence ID" value="CUK05697.1"/>
    <property type="molecule type" value="Genomic_DNA"/>
</dbReference>
<proteinExistence type="predicted"/>
<dbReference type="Proteomes" id="UP000051870">
    <property type="component" value="Unassembled WGS sequence"/>
</dbReference>
<evidence type="ECO:0000313" key="3">
    <source>
        <dbReference type="EMBL" id="CUK05697.1"/>
    </source>
</evidence>
<dbReference type="GeneID" id="83881935"/>
<keyword evidence="2" id="KW-0732">Signal</keyword>
<accession>A0A0P1ILA1</accession>
<gene>
    <name evidence="3" type="ORF">PH7735_02936</name>
</gene>
<dbReference type="STRING" id="1715693.PH7735_02936"/>
<organism evidence="3 4">
    <name type="scientific">Shimia thalassica</name>
    <dbReference type="NCBI Taxonomy" id="1715693"/>
    <lineage>
        <taxon>Bacteria</taxon>
        <taxon>Pseudomonadati</taxon>
        <taxon>Pseudomonadota</taxon>
        <taxon>Alphaproteobacteria</taxon>
        <taxon>Rhodobacterales</taxon>
        <taxon>Roseobacteraceae</taxon>
    </lineage>
</organism>
<keyword evidence="4" id="KW-1185">Reference proteome</keyword>
<evidence type="ECO:0000313" key="4">
    <source>
        <dbReference type="Proteomes" id="UP000051870"/>
    </source>
</evidence>
<protein>
    <submittedName>
        <fullName evidence="3">Uncharacterized protein</fullName>
    </submittedName>
</protein>
<evidence type="ECO:0000256" key="1">
    <source>
        <dbReference type="SAM" id="MobiDB-lite"/>
    </source>
</evidence>
<dbReference type="AlphaFoldDB" id="A0A0P1ILA1"/>
<sequence>MKYLALLGALAVLPACDPSAGPANPTTSPNAPPTGSGSGVSVSGSARVGAVYSSGSGTRVVSP</sequence>